<feature type="domain" description="OmpA-like" evidence="9">
    <location>
        <begin position="64"/>
        <end position="179"/>
    </location>
</feature>
<dbReference type="InterPro" id="IPR039001">
    <property type="entry name" value="Pal"/>
</dbReference>
<dbReference type="NCBIfam" id="TIGR02802">
    <property type="entry name" value="Pal_lipo"/>
    <property type="match status" value="1"/>
</dbReference>
<proteinExistence type="inferred from homology"/>
<dbReference type="InterPro" id="IPR050330">
    <property type="entry name" value="Bact_OuterMem_StrucFunc"/>
</dbReference>
<evidence type="ECO:0000313" key="10">
    <source>
        <dbReference type="EMBL" id="AKJ65107.1"/>
    </source>
</evidence>
<dbReference type="CDD" id="cd07185">
    <property type="entry name" value="OmpA_C-like"/>
    <property type="match status" value="1"/>
</dbReference>
<keyword evidence="4 8" id="KW-0564">Palmitate</keyword>
<dbReference type="STRING" id="1307763.L21SP4_01871"/>
<dbReference type="KEGG" id="vbl:L21SP4_01871"/>
<evidence type="ECO:0000256" key="1">
    <source>
        <dbReference type="ARBA" id="ARBA00022618"/>
    </source>
</evidence>
<keyword evidence="1" id="KW-0132">Cell division</keyword>
<dbReference type="RefSeq" id="WP_096335074.1">
    <property type="nucleotide sequence ID" value="NZ_CP010904.1"/>
</dbReference>
<dbReference type="HAMAP" id="MF_02204">
    <property type="entry name" value="Pal"/>
    <property type="match status" value="1"/>
</dbReference>
<dbReference type="InterPro" id="IPR006664">
    <property type="entry name" value="OMP_bac"/>
</dbReference>
<evidence type="ECO:0000256" key="8">
    <source>
        <dbReference type="HAMAP-Rule" id="MF_02204"/>
    </source>
</evidence>
<dbReference type="InterPro" id="IPR006665">
    <property type="entry name" value="OmpA-like"/>
</dbReference>
<evidence type="ECO:0000256" key="4">
    <source>
        <dbReference type="ARBA" id="ARBA00023139"/>
    </source>
</evidence>
<keyword evidence="2 8" id="KW-0732">Signal</keyword>
<keyword evidence="3 8" id="KW-0472">Membrane</keyword>
<dbReference type="PATRIC" id="fig|1609981.3.peg.1942"/>
<comment type="similarity">
    <text evidence="8">Belongs to the Pal lipoprotein family.</text>
</comment>
<dbReference type="GO" id="GO:0051301">
    <property type="term" value="P:cell division"/>
    <property type="evidence" value="ECO:0007669"/>
    <property type="project" value="UniProtKB-KW"/>
</dbReference>
<dbReference type="PROSITE" id="PS51257">
    <property type="entry name" value="PROKAR_LIPOPROTEIN"/>
    <property type="match status" value="1"/>
</dbReference>
<protein>
    <recommendedName>
        <fullName evidence="8">Peptidoglycan-associated lipoprotein</fullName>
        <shortName evidence="8">PAL</shortName>
    </recommendedName>
</protein>
<dbReference type="PRINTS" id="PR01021">
    <property type="entry name" value="OMPADOMAIN"/>
</dbReference>
<evidence type="ECO:0000313" key="11">
    <source>
        <dbReference type="Proteomes" id="UP000035268"/>
    </source>
</evidence>
<keyword evidence="7" id="KW-0131">Cell cycle</keyword>
<dbReference type="PANTHER" id="PTHR30329">
    <property type="entry name" value="STATOR ELEMENT OF FLAGELLAR MOTOR COMPLEX"/>
    <property type="match status" value="1"/>
</dbReference>
<evidence type="ECO:0000256" key="7">
    <source>
        <dbReference type="ARBA" id="ARBA00023306"/>
    </source>
</evidence>
<dbReference type="OrthoDB" id="9809164at2"/>
<keyword evidence="11" id="KW-1185">Reference proteome</keyword>
<dbReference type="PANTHER" id="PTHR30329:SF21">
    <property type="entry name" value="LIPOPROTEIN YIAD-RELATED"/>
    <property type="match status" value="1"/>
</dbReference>
<dbReference type="Gene3D" id="3.30.1330.60">
    <property type="entry name" value="OmpA-like domain"/>
    <property type="match status" value="1"/>
</dbReference>
<reference evidence="10 11" key="2">
    <citation type="journal article" date="2016" name="ISME J.">
        <title>Characterization of the first cultured representative of Verrucomicrobia subdivision 5 indicates the proposal of a novel phylum.</title>
        <authorList>
            <person name="Spring S."/>
            <person name="Bunk B."/>
            <person name="Sproer C."/>
            <person name="Schumann P."/>
            <person name="Rohde M."/>
            <person name="Tindall B.J."/>
            <person name="Klenk H.P."/>
        </authorList>
    </citation>
    <scope>NUCLEOTIDE SEQUENCE [LARGE SCALE GENOMIC DNA]</scope>
    <source>
        <strain evidence="10 11">L21-Fru-AB</strain>
    </source>
</reference>
<dbReference type="PROSITE" id="PS51123">
    <property type="entry name" value="OMPA_2"/>
    <property type="match status" value="1"/>
</dbReference>
<dbReference type="InterPro" id="IPR036737">
    <property type="entry name" value="OmpA-like_sf"/>
</dbReference>
<dbReference type="GO" id="GO:0009279">
    <property type="term" value="C:cell outer membrane"/>
    <property type="evidence" value="ECO:0007669"/>
    <property type="project" value="UniProtKB-SubCell"/>
</dbReference>
<sequence length="179" mass="19767">MSTKVHMLWLGLVICGLLAGGCRSRKPSWDVYGSTPSGDYPGSAYSGSMIGEEGAIPLGSRFTGGEEHREVFSPVHFAYDSSAVRASERATIEEAAEHLRNHSEHALIVEGHCDERGSREYNLALGERRALAVRDYLVNLGIEPARIQTKSYGEEKPAAMGHNEQAWSKNRRAELVLYY</sequence>
<dbReference type="Pfam" id="PF00691">
    <property type="entry name" value="OmpA"/>
    <property type="match status" value="1"/>
</dbReference>
<accession>A0A0G3EI41</accession>
<organism evidence="10 11">
    <name type="scientific">Kiritimatiella glycovorans</name>
    <dbReference type="NCBI Taxonomy" id="1307763"/>
    <lineage>
        <taxon>Bacteria</taxon>
        <taxon>Pseudomonadati</taxon>
        <taxon>Kiritimatiellota</taxon>
        <taxon>Kiritimatiellia</taxon>
        <taxon>Kiritimatiellales</taxon>
        <taxon>Kiritimatiellaceae</taxon>
        <taxon>Kiritimatiella</taxon>
    </lineage>
</organism>
<gene>
    <name evidence="8" type="primary">pal</name>
    <name evidence="10" type="ORF">L21SP4_01871</name>
</gene>
<keyword evidence="5 8" id="KW-0998">Cell outer membrane</keyword>
<comment type="subcellular location">
    <subcellularLocation>
        <location evidence="8">Cell outer membrane</location>
        <topology evidence="8">Lipid-anchor</topology>
    </subcellularLocation>
</comment>
<dbReference type="InterPro" id="IPR014169">
    <property type="entry name" value="Pal_lipo_C"/>
</dbReference>
<dbReference type="SUPFAM" id="SSF103088">
    <property type="entry name" value="OmpA-like"/>
    <property type="match status" value="1"/>
</dbReference>
<reference evidence="11" key="1">
    <citation type="submission" date="2015-02" db="EMBL/GenBank/DDBJ databases">
        <title>Description and complete genome sequence of the first cultured representative of the subdivision 5 of the Verrucomicrobia phylum.</title>
        <authorList>
            <person name="Spring S."/>
            <person name="Bunk B."/>
            <person name="Sproer C."/>
            <person name="Klenk H.-P."/>
        </authorList>
    </citation>
    <scope>NUCLEOTIDE SEQUENCE [LARGE SCALE GENOMIC DNA]</scope>
    <source>
        <strain evidence="11">L21-Fru-AB</strain>
    </source>
</reference>
<dbReference type="EMBL" id="CP010904">
    <property type="protein sequence ID" value="AKJ65107.1"/>
    <property type="molecule type" value="Genomic_DNA"/>
</dbReference>
<name>A0A0G3EI41_9BACT</name>
<dbReference type="AlphaFoldDB" id="A0A0G3EI41"/>
<evidence type="ECO:0000259" key="9">
    <source>
        <dbReference type="PROSITE" id="PS51123"/>
    </source>
</evidence>
<dbReference type="Proteomes" id="UP000035268">
    <property type="component" value="Chromosome"/>
</dbReference>
<evidence type="ECO:0000256" key="3">
    <source>
        <dbReference type="ARBA" id="ARBA00023136"/>
    </source>
</evidence>
<evidence type="ECO:0000256" key="2">
    <source>
        <dbReference type="ARBA" id="ARBA00022729"/>
    </source>
</evidence>
<keyword evidence="6 8" id="KW-0449">Lipoprotein</keyword>
<evidence type="ECO:0000256" key="6">
    <source>
        <dbReference type="ARBA" id="ARBA00023288"/>
    </source>
</evidence>
<evidence type="ECO:0000256" key="5">
    <source>
        <dbReference type="ARBA" id="ARBA00023237"/>
    </source>
</evidence>